<feature type="transmembrane region" description="Helical" evidence="9">
    <location>
        <begin position="91"/>
        <end position="109"/>
    </location>
</feature>
<keyword evidence="5 9" id="KW-0812">Transmembrane</keyword>
<protein>
    <submittedName>
        <fullName evidence="11">TRAP transporter small permease subunit</fullName>
    </submittedName>
</protein>
<feature type="domain" description="Tripartite ATP-independent periplasmic transporters DctQ component" evidence="10">
    <location>
        <begin position="34"/>
        <end position="161"/>
    </location>
</feature>
<evidence type="ECO:0000256" key="6">
    <source>
        <dbReference type="ARBA" id="ARBA00022989"/>
    </source>
</evidence>
<evidence type="ECO:0000313" key="11">
    <source>
        <dbReference type="EMBL" id="GAA0445394.1"/>
    </source>
</evidence>
<name>A0ABN0ZET4_9BACI</name>
<sequence length="169" mass="19002">MTIWNNVERTVDVISEWLGKIGWILILYALFFGLYDVIMRYFFDAPTLWISTTIQYAMVLLACVSGAFSLNTGSFVKLDLFYEKMSPKAKAVCNIITFFFAFLYLYVLITKGIEAASSSFARAETTPTAISIPLYHLKAIIPIGAFCVLLVAIKHVVQDIQTALGYRRG</sequence>
<comment type="caution">
    <text evidence="11">The sequence shown here is derived from an EMBL/GenBank/DDBJ whole genome shotgun (WGS) entry which is preliminary data.</text>
</comment>
<evidence type="ECO:0000256" key="5">
    <source>
        <dbReference type="ARBA" id="ARBA00022692"/>
    </source>
</evidence>
<dbReference type="PANTHER" id="PTHR35011:SF4">
    <property type="entry name" value="SLL1102 PROTEIN"/>
    <property type="match status" value="1"/>
</dbReference>
<comment type="subcellular location">
    <subcellularLocation>
        <location evidence="1">Cell inner membrane</location>
        <topology evidence="1">Multi-pass membrane protein</topology>
    </subcellularLocation>
</comment>
<dbReference type="PANTHER" id="PTHR35011">
    <property type="entry name" value="2,3-DIKETO-L-GULONATE TRAP TRANSPORTER SMALL PERMEASE PROTEIN YIAM"/>
    <property type="match status" value="1"/>
</dbReference>
<dbReference type="InterPro" id="IPR007387">
    <property type="entry name" value="TRAP_DctQ"/>
</dbReference>
<evidence type="ECO:0000259" key="10">
    <source>
        <dbReference type="Pfam" id="PF04290"/>
    </source>
</evidence>
<evidence type="ECO:0000256" key="4">
    <source>
        <dbReference type="ARBA" id="ARBA00022519"/>
    </source>
</evidence>
<dbReference type="EMBL" id="BAAADM010000054">
    <property type="protein sequence ID" value="GAA0445394.1"/>
    <property type="molecule type" value="Genomic_DNA"/>
</dbReference>
<accession>A0ABN0ZET4</accession>
<gene>
    <name evidence="11" type="ORF">GCM10008983_23680</name>
</gene>
<feature type="transmembrane region" description="Helical" evidence="9">
    <location>
        <begin position="21"/>
        <end position="43"/>
    </location>
</feature>
<evidence type="ECO:0000256" key="1">
    <source>
        <dbReference type="ARBA" id="ARBA00004429"/>
    </source>
</evidence>
<reference evidence="11 12" key="1">
    <citation type="journal article" date="2019" name="Int. J. Syst. Evol. Microbiol.">
        <title>The Global Catalogue of Microorganisms (GCM) 10K type strain sequencing project: providing services to taxonomists for standard genome sequencing and annotation.</title>
        <authorList>
            <consortium name="The Broad Institute Genomics Platform"/>
            <consortium name="The Broad Institute Genome Sequencing Center for Infectious Disease"/>
            <person name="Wu L."/>
            <person name="Ma J."/>
        </authorList>
    </citation>
    <scope>NUCLEOTIDE SEQUENCE [LARGE SCALE GENOMIC DNA]</scope>
    <source>
        <strain evidence="11 12">JCM 12149</strain>
    </source>
</reference>
<organism evidence="11 12">
    <name type="scientific">Lentibacillus halophilus</name>
    <dbReference type="NCBI Taxonomy" id="295065"/>
    <lineage>
        <taxon>Bacteria</taxon>
        <taxon>Bacillati</taxon>
        <taxon>Bacillota</taxon>
        <taxon>Bacilli</taxon>
        <taxon>Bacillales</taxon>
        <taxon>Bacillaceae</taxon>
        <taxon>Lentibacillus</taxon>
    </lineage>
</organism>
<evidence type="ECO:0000256" key="3">
    <source>
        <dbReference type="ARBA" id="ARBA00022475"/>
    </source>
</evidence>
<proteinExistence type="inferred from homology"/>
<keyword evidence="7 9" id="KW-0472">Membrane</keyword>
<evidence type="ECO:0000313" key="12">
    <source>
        <dbReference type="Proteomes" id="UP001501459"/>
    </source>
</evidence>
<dbReference type="Pfam" id="PF04290">
    <property type="entry name" value="DctQ"/>
    <property type="match status" value="1"/>
</dbReference>
<keyword evidence="2" id="KW-0813">Transport</keyword>
<evidence type="ECO:0000256" key="2">
    <source>
        <dbReference type="ARBA" id="ARBA00022448"/>
    </source>
</evidence>
<feature type="transmembrane region" description="Helical" evidence="9">
    <location>
        <begin position="49"/>
        <end position="70"/>
    </location>
</feature>
<evidence type="ECO:0000256" key="7">
    <source>
        <dbReference type="ARBA" id="ARBA00023136"/>
    </source>
</evidence>
<keyword evidence="6 9" id="KW-1133">Transmembrane helix</keyword>
<dbReference type="Proteomes" id="UP001501459">
    <property type="component" value="Unassembled WGS sequence"/>
</dbReference>
<keyword evidence="3" id="KW-1003">Cell membrane</keyword>
<keyword evidence="12" id="KW-1185">Reference proteome</keyword>
<keyword evidence="4" id="KW-0997">Cell inner membrane</keyword>
<dbReference type="RefSeq" id="WP_343753406.1">
    <property type="nucleotide sequence ID" value="NZ_BAAADM010000054.1"/>
</dbReference>
<dbReference type="InterPro" id="IPR055348">
    <property type="entry name" value="DctQ"/>
</dbReference>
<comment type="similarity">
    <text evidence="8">Belongs to the TRAP transporter small permease family.</text>
</comment>
<evidence type="ECO:0000256" key="8">
    <source>
        <dbReference type="ARBA" id="ARBA00038436"/>
    </source>
</evidence>
<feature type="transmembrane region" description="Helical" evidence="9">
    <location>
        <begin position="139"/>
        <end position="157"/>
    </location>
</feature>
<evidence type="ECO:0000256" key="9">
    <source>
        <dbReference type="SAM" id="Phobius"/>
    </source>
</evidence>